<name>A0A0F9FTP1_9ZZZZ</name>
<dbReference type="InterPro" id="IPR039365">
    <property type="entry name" value="IS701-like"/>
</dbReference>
<evidence type="ECO:0000259" key="1">
    <source>
        <dbReference type="Pfam" id="PF13546"/>
    </source>
</evidence>
<comment type="caution">
    <text evidence="2">The sequence shown here is derived from an EMBL/GenBank/DDBJ whole genome shotgun (WGS) entry which is preliminary data.</text>
</comment>
<sequence length="528" mass="60541">MERIKKERVECELSDLKPVEIRLVEGEAGSALWEQLISTHHYLGYQRSWGRRLRYLVCAGNGAIGALGWKSGSLKLQSRDYFIGWSVEQRKQYLAHIINNDRFVIAEGVRAKNLASYVLARNIRIVSTDWESRYGVRPYVLETFIDPELFSGSSYRAAGWQHIGSTKGYEKLREGYRYHGRIKEVYVYVVEQEFRRIIGCERRSYPQKGSETTYREGRLRMMIRKVGCNPDLIDWAGVEEEIVGRMTEELVDFHRLFEDCFRRVEQRVLSQSYLMGLLSDIPRKNVEAIALAFLGPEAVRCQQNFLSLYGWDEERMLERHQGLLAEAVGEEDGMHTVDSSEIPKKGKESVGGTRQYCVSLGKRENCQSGVFAGCTSRKGYGLVDRQLYVPRVWFEEQYAERRRKCGIPVELEFQTKIEIAARLLEKQIQGGVLAGRWIGCDSFFGSDSAFRDTIAGWGKLYLAEIRSNILVWSTIMKEQQDSGEKAIAVSEIARSDVTPWQRVVLAEGSKGPIMAEVRSQVGQRMQKK</sequence>
<gene>
    <name evidence="2" type="ORF">LCGC14_1912790</name>
</gene>
<dbReference type="EMBL" id="LAZR01020233">
    <property type="protein sequence ID" value="KKL89628.1"/>
    <property type="molecule type" value="Genomic_DNA"/>
</dbReference>
<dbReference type="Pfam" id="PF13546">
    <property type="entry name" value="DDE_5"/>
    <property type="match status" value="1"/>
</dbReference>
<reference evidence="2" key="1">
    <citation type="journal article" date="2015" name="Nature">
        <title>Complex archaea that bridge the gap between prokaryotes and eukaryotes.</title>
        <authorList>
            <person name="Spang A."/>
            <person name="Saw J.H."/>
            <person name="Jorgensen S.L."/>
            <person name="Zaremba-Niedzwiedzka K."/>
            <person name="Martijn J."/>
            <person name="Lind A.E."/>
            <person name="van Eijk R."/>
            <person name="Schleper C."/>
            <person name="Guy L."/>
            <person name="Ettema T.J."/>
        </authorList>
    </citation>
    <scope>NUCLEOTIDE SEQUENCE</scope>
</reference>
<accession>A0A0F9FTP1</accession>
<dbReference type="Pfam" id="PF14236">
    <property type="entry name" value="DruA"/>
    <property type="match status" value="1"/>
</dbReference>
<proteinExistence type="predicted"/>
<dbReference type="AlphaFoldDB" id="A0A0F9FTP1"/>
<feature type="domain" description="Transposase IS701-like DDE" evidence="1">
    <location>
        <begin position="257"/>
        <end position="509"/>
    </location>
</feature>
<dbReference type="InterPro" id="IPR025639">
    <property type="entry name" value="DruA"/>
</dbReference>
<dbReference type="PANTHER" id="PTHR33627">
    <property type="entry name" value="TRANSPOSASE"/>
    <property type="match status" value="1"/>
</dbReference>
<protein>
    <recommendedName>
        <fullName evidence="1">Transposase IS701-like DDE domain-containing protein</fullName>
    </recommendedName>
</protein>
<dbReference type="InterPro" id="IPR038721">
    <property type="entry name" value="IS701-like_DDE_dom"/>
</dbReference>
<evidence type="ECO:0000313" key="2">
    <source>
        <dbReference type="EMBL" id="KKL89628.1"/>
    </source>
</evidence>
<organism evidence="2">
    <name type="scientific">marine sediment metagenome</name>
    <dbReference type="NCBI Taxonomy" id="412755"/>
    <lineage>
        <taxon>unclassified sequences</taxon>
        <taxon>metagenomes</taxon>
        <taxon>ecological metagenomes</taxon>
    </lineage>
</organism>
<dbReference type="PANTHER" id="PTHR33627:SF1">
    <property type="entry name" value="TRANSPOSASE"/>
    <property type="match status" value="1"/>
</dbReference>